<protein>
    <submittedName>
        <fullName evidence="2">N-acetyltransferase</fullName>
    </submittedName>
</protein>
<accession>A0A345C482</accession>
<dbReference type="AlphaFoldDB" id="A0A345C482"/>
<dbReference type="InterPro" id="IPR016181">
    <property type="entry name" value="Acyl_CoA_acyltransferase"/>
</dbReference>
<keyword evidence="3" id="KW-1185">Reference proteome</keyword>
<dbReference type="OrthoDB" id="9795206at2"/>
<dbReference type="PROSITE" id="PS51186">
    <property type="entry name" value="GNAT"/>
    <property type="match status" value="1"/>
</dbReference>
<gene>
    <name evidence="2" type="ORF">DT065_14670</name>
</gene>
<dbReference type="EMBL" id="CP031092">
    <property type="protein sequence ID" value="AXF58013.1"/>
    <property type="molecule type" value="Genomic_DNA"/>
</dbReference>
<sequence>MLREPTNEDLNEIYYWKYEEEEQEAKKWNGPYINEPHLTKEEFYQFYQSFQDINQDEVPSLLVVAVESEFIGTLNSYWVDKHTEWLEIGIVIYNPKFWNGGYGTKIFRMWVDYLFNNTSLHRLGISTWSGNDRMMRVAGKVGMVEEARIRQARIVDGQRYDAIKMGILRKEWERDNR</sequence>
<dbReference type="SUPFAM" id="SSF55729">
    <property type="entry name" value="Acyl-CoA N-acyltransferases (Nat)"/>
    <property type="match status" value="1"/>
</dbReference>
<proteinExistence type="predicted"/>
<evidence type="ECO:0000313" key="2">
    <source>
        <dbReference type="EMBL" id="AXF58013.1"/>
    </source>
</evidence>
<dbReference type="GO" id="GO:0016747">
    <property type="term" value="F:acyltransferase activity, transferring groups other than amino-acyl groups"/>
    <property type="evidence" value="ECO:0007669"/>
    <property type="project" value="InterPro"/>
</dbReference>
<feature type="domain" description="N-acetyltransferase" evidence="1">
    <location>
        <begin position="1"/>
        <end position="170"/>
    </location>
</feature>
<dbReference type="InterPro" id="IPR000182">
    <property type="entry name" value="GNAT_dom"/>
</dbReference>
<dbReference type="RefSeq" id="WP_114376350.1">
    <property type="nucleotide sequence ID" value="NZ_CP031092.1"/>
</dbReference>
<dbReference type="Gene3D" id="3.40.630.30">
    <property type="match status" value="1"/>
</dbReference>
<name>A0A345C482_9BACI</name>
<evidence type="ECO:0000313" key="3">
    <source>
        <dbReference type="Proteomes" id="UP000252100"/>
    </source>
</evidence>
<evidence type="ECO:0000259" key="1">
    <source>
        <dbReference type="PROSITE" id="PS51186"/>
    </source>
</evidence>
<reference evidence="2 3" key="1">
    <citation type="journal article" date="2018" name="J. Microbiol.">
        <title>Salicibibacter kimchii gen. nov., sp. nov., a moderately halophilic and alkalitolerant bacterium in the family Bacillaceae, isolated from kimchi.</title>
        <authorList>
            <person name="Jang J.Y."/>
            <person name="Oh Y.J."/>
            <person name="Lim S.K."/>
            <person name="Park H.K."/>
            <person name="Lee C."/>
            <person name="Kim J.Y."/>
            <person name="Lee M.A."/>
            <person name="Choi H.J."/>
        </authorList>
    </citation>
    <scope>NUCLEOTIDE SEQUENCE [LARGE SCALE GENOMIC DNA]</scope>
    <source>
        <strain evidence="2 3">NKC1-1</strain>
    </source>
</reference>
<dbReference type="PANTHER" id="PTHR43415:SF4">
    <property type="entry name" value="N-ACETYLTRANSFERASE DOMAIN-CONTAINING PROTEIN"/>
    <property type="match status" value="1"/>
</dbReference>
<dbReference type="KEGG" id="rue:DT065_14670"/>
<keyword evidence="2" id="KW-0808">Transferase</keyword>
<dbReference type="PANTHER" id="PTHR43415">
    <property type="entry name" value="SPERMIDINE N(1)-ACETYLTRANSFERASE"/>
    <property type="match status" value="1"/>
</dbReference>
<dbReference type="Proteomes" id="UP000252100">
    <property type="component" value="Chromosome"/>
</dbReference>
<organism evidence="2 3">
    <name type="scientific">Salicibibacter kimchii</name>
    <dbReference type="NCBI Taxonomy" id="2099786"/>
    <lineage>
        <taxon>Bacteria</taxon>
        <taxon>Bacillati</taxon>
        <taxon>Bacillota</taxon>
        <taxon>Bacilli</taxon>
        <taxon>Bacillales</taxon>
        <taxon>Bacillaceae</taxon>
        <taxon>Salicibibacter</taxon>
    </lineage>
</organism>
<dbReference type="Pfam" id="PF13302">
    <property type="entry name" value="Acetyltransf_3"/>
    <property type="match status" value="1"/>
</dbReference>